<dbReference type="EMBL" id="OC320264">
    <property type="protein sequence ID" value="CAD7407655.1"/>
    <property type="molecule type" value="Genomic_DNA"/>
</dbReference>
<dbReference type="Pfam" id="PF00379">
    <property type="entry name" value="Chitin_bind_4"/>
    <property type="match status" value="1"/>
</dbReference>
<dbReference type="GO" id="GO:0005615">
    <property type="term" value="C:extracellular space"/>
    <property type="evidence" value="ECO:0007669"/>
    <property type="project" value="TreeGrafter"/>
</dbReference>
<gene>
    <name evidence="4" type="ORF">TCEB3V08_LOCUS9129</name>
</gene>
<organism evidence="4">
    <name type="scientific">Timema cristinae</name>
    <name type="common">Walking stick</name>
    <dbReference type="NCBI Taxonomy" id="61476"/>
    <lineage>
        <taxon>Eukaryota</taxon>
        <taxon>Metazoa</taxon>
        <taxon>Ecdysozoa</taxon>
        <taxon>Arthropoda</taxon>
        <taxon>Hexapoda</taxon>
        <taxon>Insecta</taxon>
        <taxon>Pterygota</taxon>
        <taxon>Neoptera</taxon>
        <taxon>Polyneoptera</taxon>
        <taxon>Phasmatodea</taxon>
        <taxon>Timematodea</taxon>
        <taxon>Timematoidea</taxon>
        <taxon>Timematidae</taxon>
        <taxon>Timema</taxon>
    </lineage>
</organism>
<feature type="chain" id="PRO_5031352125" evidence="3">
    <location>
        <begin position="31"/>
        <end position="174"/>
    </location>
</feature>
<proteinExistence type="predicted"/>
<keyword evidence="1 2" id="KW-0193">Cuticle</keyword>
<dbReference type="InterPro" id="IPR000618">
    <property type="entry name" value="Insect_cuticle"/>
</dbReference>
<evidence type="ECO:0000313" key="4">
    <source>
        <dbReference type="EMBL" id="CAD7407655.1"/>
    </source>
</evidence>
<keyword evidence="3" id="KW-0732">Signal</keyword>
<dbReference type="InterPro" id="IPR051217">
    <property type="entry name" value="Insect_Cuticle_Struc_Prot"/>
</dbReference>
<sequence>MFWVVPEQELSVVTAVLVALCCDVSAGGHAHSSTYFKGPVVGPAQEVVVSSGHGGYGGHDGGHGGHVVDYVAHPKYEFGYEVTDHHTGDSHYQKESRDGDKVVGEYALKEPGGNVRTVKYVADKHGFHPVVHNSHDFCAGGRGSILTNMASILSFTTVMVTITLGQIMAMDTIN</sequence>
<dbReference type="PANTHER" id="PTHR12236:SF95">
    <property type="entry name" value="CUTICULAR PROTEIN 76BD, ISOFORM C-RELATED"/>
    <property type="match status" value="1"/>
</dbReference>
<evidence type="ECO:0000256" key="2">
    <source>
        <dbReference type="PROSITE-ProRule" id="PRU00497"/>
    </source>
</evidence>
<accession>A0A7R9D4C0</accession>
<name>A0A7R9D4C0_TIMCR</name>
<feature type="signal peptide" evidence="3">
    <location>
        <begin position="1"/>
        <end position="30"/>
    </location>
</feature>
<evidence type="ECO:0000256" key="1">
    <source>
        <dbReference type="ARBA" id="ARBA00022460"/>
    </source>
</evidence>
<dbReference type="PRINTS" id="PR00947">
    <property type="entry name" value="CUTICLE"/>
</dbReference>
<dbReference type="AlphaFoldDB" id="A0A7R9D4C0"/>
<dbReference type="PANTHER" id="PTHR12236">
    <property type="entry name" value="STRUCTURAL CONTITUENT OF CUTICLE"/>
    <property type="match status" value="1"/>
</dbReference>
<protein>
    <submittedName>
        <fullName evidence="4">Uncharacterized protein</fullName>
    </submittedName>
</protein>
<reference evidence="4" key="1">
    <citation type="submission" date="2020-11" db="EMBL/GenBank/DDBJ databases">
        <authorList>
            <person name="Tran Van P."/>
        </authorList>
    </citation>
    <scope>NUCLEOTIDE SEQUENCE</scope>
</reference>
<evidence type="ECO:0000256" key="3">
    <source>
        <dbReference type="SAM" id="SignalP"/>
    </source>
</evidence>
<dbReference type="PROSITE" id="PS51155">
    <property type="entry name" value="CHIT_BIND_RR_2"/>
    <property type="match status" value="1"/>
</dbReference>
<dbReference type="GO" id="GO:0031012">
    <property type="term" value="C:extracellular matrix"/>
    <property type="evidence" value="ECO:0007669"/>
    <property type="project" value="TreeGrafter"/>
</dbReference>
<dbReference type="GO" id="GO:0042302">
    <property type="term" value="F:structural constituent of cuticle"/>
    <property type="evidence" value="ECO:0007669"/>
    <property type="project" value="UniProtKB-UniRule"/>
</dbReference>